<dbReference type="EMBL" id="JAXAVX010000005">
    <property type="protein sequence ID" value="MDX8152260.1"/>
    <property type="molecule type" value="Genomic_DNA"/>
</dbReference>
<keyword evidence="3" id="KW-1185">Reference proteome</keyword>
<dbReference type="InterPro" id="IPR006311">
    <property type="entry name" value="TAT_signal"/>
</dbReference>
<evidence type="ECO:0000313" key="2">
    <source>
        <dbReference type="EMBL" id="MDX8152260.1"/>
    </source>
</evidence>
<dbReference type="RefSeq" id="WP_319954415.1">
    <property type="nucleotide sequence ID" value="NZ_JAXAVX010000005.1"/>
</dbReference>
<dbReference type="SUPFAM" id="SSF69304">
    <property type="entry name" value="Tricorn protease N-terminal domain"/>
    <property type="match status" value="1"/>
</dbReference>
<feature type="chain" id="PRO_5046629769" evidence="1">
    <location>
        <begin position="35"/>
        <end position="375"/>
    </location>
</feature>
<evidence type="ECO:0000313" key="3">
    <source>
        <dbReference type="Proteomes" id="UP001277761"/>
    </source>
</evidence>
<dbReference type="PROSITE" id="PS51318">
    <property type="entry name" value="TAT"/>
    <property type="match status" value="1"/>
</dbReference>
<keyword evidence="1" id="KW-0732">Signal</keyword>
<protein>
    <submittedName>
        <fullName evidence="2">Uncharacterized protein</fullName>
    </submittedName>
</protein>
<name>A0ABU4VKA5_9ACTN</name>
<reference evidence="2 3" key="1">
    <citation type="submission" date="2023-11" db="EMBL/GenBank/DDBJ databases">
        <authorList>
            <person name="Xu M."/>
            <person name="Jiang T."/>
        </authorList>
    </citation>
    <scope>NUCLEOTIDE SEQUENCE [LARGE SCALE GENOMIC DNA]</scope>
    <source>
        <strain evidence="2 3">SD</strain>
    </source>
</reference>
<proteinExistence type="predicted"/>
<comment type="caution">
    <text evidence="2">The sequence shown here is derived from an EMBL/GenBank/DDBJ whole genome shotgun (WGS) entry which is preliminary data.</text>
</comment>
<dbReference type="Proteomes" id="UP001277761">
    <property type="component" value="Unassembled WGS sequence"/>
</dbReference>
<gene>
    <name evidence="2" type="ORF">SK069_11685</name>
</gene>
<sequence>MSTIDRSPVTRRRAPAAAALAIGATLLLPAAAGAAGTQQRLSETASGAGMNGVATEPTISWDSRINRFVGFTSTSTSIGRVESGRRNVFLVRRTGQATRTGNAWQASTPTLVSVGRDGSAANGDSWGMSISGATGRADAPVGPTRLAFLSTASNLTKGGTSTASVYVRSVNGGAIRRISAPGAANGVDVSGDGKTIWITTSKGLYRSTGGTARRIKGGSGFTSPSTNARGNEVTYARRGTIYLRTSRGSTRRIGRGSSPVADDGANTKKIRAIAFVRGGTAYRAVVGGRTASFGRTGTDAAINAGASTLGFGQGSNVRLQVKVISSGKDGGYARPQGSCPAGQGSVTGVAVSTRYNYVAFTCGGGGLYLYYVGAK</sequence>
<accession>A0ABU4VKA5</accession>
<organism evidence="2 3">
    <name type="scientific">Patulibacter brassicae</name>
    <dbReference type="NCBI Taxonomy" id="1705717"/>
    <lineage>
        <taxon>Bacteria</taxon>
        <taxon>Bacillati</taxon>
        <taxon>Actinomycetota</taxon>
        <taxon>Thermoleophilia</taxon>
        <taxon>Solirubrobacterales</taxon>
        <taxon>Patulibacteraceae</taxon>
        <taxon>Patulibacter</taxon>
    </lineage>
</organism>
<evidence type="ECO:0000256" key="1">
    <source>
        <dbReference type="SAM" id="SignalP"/>
    </source>
</evidence>
<feature type="signal peptide" evidence="1">
    <location>
        <begin position="1"/>
        <end position="34"/>
    </location>
</feature>